<evidence type="ECO:0000256" key="6">
    <source>
        <dbReference type="SAM" id="Phobius"/>
    </source>
</evidence>
<keyword evidence="4 6" id="KW-1133">Transmembrane helix</keyword>
<keyword evidence="3 6" id="KW-0812">Transmembrane</keyword>
<dbReference type="GO" id="GO:0016020">
    <property type="term" value="C:membrane"/>
    <property type="evidence" value="ECO:0007669"/>
    <property type="project" value="UniProtKB-SubCell"/>
</dbReference>
<dbReference type="OrthoDB" id="30881at2759"/>
<feature type="transmembrane region" description="Helical" evidence="6">
    <location>
        <begin position="88"/>
        <end position="107"/>
    </location>
</feature>
<evidence type="ECO:0008006" key="9">
    <source>
        <dbReference type="Google" id="ProtNLM"/>
    </source>
</evidence>
<dbReference type="InterPro" id="IPR002794">
    <property type="entry name" value="DUF92_TMEM19"/>
</dbReference>
<dbReference type="STRING" id="436010.A0A165ZMH7"/>
<keyword evidence="8" id="KW-1185">Reference proteome</keyword>
<feature type="transmembrane region" description="Helical" evidence="6">
    <location>
        <begin position="199"/>
        <end position="218"/>
    </location>
</feature>
<dbReference type="Proteomes" id="UP000076532">
    <property type="component" value="Unassembled WGS sequence"/>
</dbReference>
<comment type="similarity">
    <text evidence="2">Belongs to the TMEM19 family.</text>
</comment>
<evidence type="ECO:0000256" key="5">
    <source>
        <dbReference type="ARBA" id="ARBA00023136"/>
    </source>
</evidence>
<organism evidence="7 8">
    <name type="scientific">Athelia psychrophila</name>
    <dbReference type="NCBI Taxonomy" id="1759441"/>
    <lineage>
        <taxon>Eukaryota</taxon>
        <taxon>Fungi</taxon>
        <taxon>Dikarya</taxon>
        <taxon>Basidiomycota</taxon>
        <taxon>Agaricomycotina</taxon>
        <taxon>Agaricomycetes</taxon>
        <taxon>Agaricomycetidae</taxon>
        <taxon>Atheliales</taxon>
        <taxon>Atheliaceae</taxon>
        <taxon>Athelia</taxon>
    </lineage>
</organism>
<feature type="transmembrane region" description="Helical" evidence="6">
    <location>
        <begin position="29"/>
        <end position="57"/>
    </location>
</feature>
<evidence type="ECO:0000313" key="8">
    <source>
        <dbReference type="Proteomes" id="UP000076532"/>
    </source>
</evidence>
<dbReference type="EMBL" id="KV417674">
    <property type="protein sequence ID" value="KZP10735.1"/>
    <property type="molecule type" value="Genomic_DNA"/>
</dbReference>
<proteinExistence type="inferred from homology"/>
<dbReference type="PANTHER" id="PTHR13353:SF5">
    <property type="entry name" value="TRANSMEMBRANE PROTEIN 19"/>
    <property type="match status" value="1"/>
</dbReference>
<evidence type="ECO:0000256" key="1">
    <source>
        <dbReference type="ARBA" id="ARBA00004141"/>
    </source>
</evidence>
<protein>
    <recommendedName>
        <fullName evidence="9">DUF92-domain-containing protein</fullName>
    </recommendedName>
</protein>
<evidence type="ECO:0000256" key="2">
    <source>
        <dbReference type="ARBA" id="ARBA00009012"/>
    </source>
</evidence>
<feature type="transmembrane region" description="Helical" evidence="6">
    <location>
        <begin position="230"/>
        <end position="252"/>
    </location>
</feature>
<keyword evidence="5 6" id="KW-0472">Membrane</keyword>
<name>A0A165ZMH7_9AGAM</name>
<evidence type="ECO:0000256" key="3">
    <source>
        <dbReference type="ARBA" id="ARBA00022692"/>
    </source>
</evidence>
<dbReference type="AlphaFoldDB" id="A0A165ZMH7"/>
<dbReference type="Pfam" id="PF01940">
    <property type="entry name" value="DUF92"/>
    <property type="match status" value="1"/>
</dbReference>
<gene>
    <name evidence="7" type="ORF">FIBSPDRAFT_838150</name>
</gene>
<evidence type="ECO:0000256" key="4">
    <source>
        <dbReference type="ARBA" id="ARBA00022989"/>
    </source>
</evidence>
<reference evidence="7 8" key="1">
    <citation type="journal article" date="2016" name="Mol. Biol. Evol.">
        <title>Comparative Genomics of Early-Diverging Mushroom-Forming Fungi Provides Insights into the Origins of Lignocellulose Decay Capabilities.</title>
        <authorList>
            <person name="Nagy L.G."/>
            <person name="Riley R."/>
            <person name="Tritt A."/>
            <person name="Adam C."/>
            <person name="Daum C."/>
            <person name="Floudas D."/>
            <person name="Sun H."/>
            <person name="Yadav J.S."/>
            <person name="Pangilinan J."/>
            <person name="Larsson K.H."/>
            <person name="Matsuura K."/>
            <person name="Barry K."/>
            <person name="Labutti K."/>
            <person name="Kuo R."/>
            <person name="Ohm R.A."/>
            <person name="Bhattacharya S.S."/>
            <person name="Shirouzu T."/>
            <person name="Yoshinaga Y."/>
            <person name="Martin F.M."/>
            <person name="Grigoriev I.V."/>
            <person name="Hibbett D.S."/>
        </authorList>
    </citation>
    <scope>NUCLEOTIDE SEQUENCE [LARGE SCALE GENOMIC DNA]</scope>
    <source>
        <strain evidence="7 8">CBS 109695</strain>
    </source>
</reference>
<comment type="subcellular location">
    <subcellularLocation>
        <location evidence="1">Membrane</location>
        <topology evidence="1">Multi-pass membrane protein</topology>
    </subcellularLocation>
</comment>
<dbReference type="PANTHER" id="PTHR13353">
    <property type="entry name" value="TRANSMEMBRANE PROTEIN 19"/>
    <property type="match status" value="1"/>
</dbReference>
<accession>A0A165ZMH7</accession>
<evidence type="ECO:0000313" key="7">
    <source>
        <dbReference type="EMBL" id="KZP10735.1"/>
    </source>
</evidence>
<sequence>MTGFPLTPLLVATALSLHGLKKKSLSPSGSLAAFAIGFLMLASPLRVFGVSLIVFYLTGSRATKYGKTLKMTLEDGFQEAGYRTAWQVLCNSFSAFVAAVIWSVLFAPGSIPRAVASYAGLEADTLPYTSEGWCPLSPRMDNGASRALLFAVLGHFACCCGDTLASELGILSPTKPILITTLKTVPPGTNGGMSLGGTLASLVGGLIMGVTVFVDLIVENRECRGQWMHIVGPLVLWGIFAGGVGSLLDSFLGATVQRSRYSVDTKRVLQDHSEHREGADIKVISGMNILTNNQVNLVSSIATSILLAKLA</sequence>